<comment type="caution">
    <text evidence="2">The sequence shown here is derived from an EMBL/GenBank/DDBJ whole genome shotgun (WGS) entry which is preliminary data.</text>
</comment>
<dbReference type="InterPro" id="IPR008964">
    <property type="entry name" value="Invasin/intimin_cell_adhesion"/>
</dbReference>
<evidence type="ECO:0000313" key="3">
    <source>
        <dbReference type="Proteomes" id="UP000239872"/>
    </source>
</evidence>
<organism evidence="2 3">
    <name type="scientific">Flavipsychrobacter stenotrophus</name>
    <dbReference type="NCBI Taxonomy" id="2077091"/>
    <lineage>
        <taxon>Bacteria</taxon>
        <taxon>Pseudomonadati</taxon>
        <taxon>Bacteroidota</taxon>
        <taxon>Chitinophagia</taxon>
        <taxon>Chitinophagales</taxon>
        <taxon>Chitinophagaceae</taxon>
        <taxon>Flavipsychrobacter</taxon>
    </lineage>
</organism>
<feature type="domain" description="BIG2" evidence="1">
    <location>
        <begin position="257"/>
        <end position="335"/>
    </location>
</feature>
<evidence type="ECO:0000313" key="2">
    <source>
        <dbReference type="EMBL" id="PQJ09402.1"/>
    </source>
</evidence>
<protein>
    <recommendedName>
        <fullName evidence="1">BIG2 domain-containing protein</fullName>
    </recommendedName>
</protein>
<dbReference type="SUPFAM" id="SSF49478">
    <property type="entry name" value="Cna protein B-type domain"/>
    <property type="match status" value="1"/>
</dbReference>
<dbReference type="InterPro" id="IPR003343">
    <property type="entry name" value="Big_2"/>
</dbReference>
<gene>
    <name evidence="2" type="ORF">CJD36_019350</name>
</gene>
<dbReference type="NCBIfam" id="TIGR04183">
    <property type="entry name" value="Por_Secre_tail"/>
    <property type="match status" value="1"/>
</dbReference>
<keyword evidence="3" id="KW-1185">Reference proteome</keyword>
<dbReference type="SMART" id="SM00635">
    <property type="entry name" value="BID_2"/>
    <property type="match status" value="2"/>
</dbReference>
<reference evidence="2 3" key="1">
    <citation type="submission" date="2018-01" db="EMBL/GenBank/DDBJ databases">
        <title>A novel member of the phylum Bacteroidetes isolated from glacier ice.</title>
        <authorList>
            <person name="Liu Q."/>
            <person name="Xin Y.-H."/>
        </authorList>
    </citation>
    <scope>NUCLEOTIDE SEQUENCE [LARGE SCALE GENOMIC DNA]</scope>
    <source>
        <strain evidence="2 3">RB1R16</strain>
    </source>
</reference>
<proteinExistence type="predicted"/>
<name>A0A2S7SR67_9BACT</name>
<dbReference type="Pfam" id="PF02368">
    <property type="entry name" value="Big_2"/>
    <property type="match status" value="1"/>
</dbReference>
<dbReference type="Gene3D" id="2.60.40.1080">
    <property type="match status" value="3"/>
</dbReference>
<sequence length="656" mass="67074">MAATLPRGLPCLTIRFSSMNKFFTLVLFVLLSSCLSYAFTGPSSGCVGLTYDFHDSLTTGGVWSSSNPAVATIRPGSSGSHATVYAVSAGTTTITYTLGASVTTSTFTVYLSLPAIAGVDTLCIGASGSVSNLVSGGIWSSSSTYVATVSSSAGMVTAVHGGTTVINYTLSGYCTAHHSIYVPSSTIDSGLTGAIHVCVGSSTTLSTTAMGGIWVSSNIAVATVNATGVVTGISAGADSIKYVVLSGAGGCGTSRSFYKNITVTTSTSSGTISGPSSVAVGASISLSGSVSGGTWSSSNPSIATVSATGGVTGLAAGTATISYGVSGCSGLAYATHPVTVSAFNGISGHVNFPGGYCHADVKVWLITYNASTMNLAAVDSVLIPCTGATSVYYQFLGALTDSYRIKAAVIDTFAVSSTGFIPTYHTSSFYWYAADVLYHISGAPDINQDINMAYGTVTSGAGFVAGNVTTGANKGTTTSVPVSGMMMYIFNSSTLQLIRSVPTDATGHYYFNNLPLGQTYYVFPDSLNYLTTPYTGLALTTAAPSVSNAAFVQHTLSHTITPAPVAIVDIAPDPNVFVFPNPTNGKVNITWTMPSSEEATIVVADITGREVFHSNIKMTAGAGVHQIDLSSLTSGLYTISVRSAPVNYNNKIQVQH</sequence>
<dbReference type="SUPFAM" id="SSF49373">
    <property type="entry name" value="Invasin/intimin cell-adhesion fragments"/>
    <property type="match status" value="2"/>
</dbReference>
<evidence type="ECO:0000259" key="1">
    <source>
        <dbReference type="SMART" id="SM00635"/>
    </source>
</evidence>
<dbReference type="InterPro" id="IPR026444">
    <property type="entry name" value="Secre_tail"/>
</dbReference>
<dbReference type="PROSITE" id="PS51257">
    <property type="entry name" value="PROKAR_LIPOPROTEIN"/>
    <property type="match status" value="1"/>
</dbReference>
<dbReference type="AlphaFoldDB" id="A0A2S7SR67"/>
<accession>A0A2S7SR67</accession>
<feature type="domain" description="BIG2" evidence="1">
    <location>
        <begin position="38"/>
        <end position="108"/>
    </location>
</feature>
<dbReference type="Pfam" id="PF18962">
    <property type="entry name" value="Por_Secre_tail"/>
    <property type="match status" value="1"/>
</dbReference>
<dbReference type="Proteomes" id="UP000239872">
    <property type="component" value="Unassembled WGS sequence"/>
</dbReference>
<dbReference type="EMBL" id="PPSL01000006">
    <property type="protein sequence ID" value="PQJ09402.1"/>
    <property type="molecule type" value="Genomic_DNA"/>
</dbReference>